<gene>
    <name evidence="2" type="ORF">CAFE_21020</name>
</gene>
<dbReference type="Proteomes" id="UP000469440">
    <property type="component" value="Unassembled WGS sequence"/>
</dbReference>
<dbReference type="AlphaFoldDB" id="A0A6N8I0Z6"/>
<keyword evidence="3" id="KW-1185">Reference proteome</keyword>
<proteinExistence type="predicted"/>
<protein>
    <recommendedName>
        <fullName evidence="4">Type IV secretion system protein VirD4</fullName>
    </recommendedName>
</protein>
<sequence>MDELTTMPGNKCILQLRGLRPFLSPKYDLKQHPNYRDTAEADKRNAFDASKLVNRRMKKLNPNEQYTVYEVSADEETAAIDENEDILNYDDVDEPEAFA</sequence>
<organism evidence="2 3">
    <name type="scientific">Caproicibacter fermentans</name>
    <dbReference type="NCBI Taxonomy" id="2576756"/>
    <lineage>
        <taxon>Bacteria</taxon>
        <taxon>Bacillati</taxon>
        <taxon>Bacillota</taxon>
        <taxon>Clostridia</taxon>
        <taxon>Eubacteriales</taxon>
        <taxon>Acutalibacteraceae</taxon>
        <taxon>Caproicibacter</taxon>
    </lineage>
</organism>
<comment type="caution">
    <text evidence="2">The sequence shown here is derived from an EMBL/GenBank/DDBJ whole genome shotgun (WGS) entry which is preliminary data.</text>
</comment>
<accession>A0A6N8I0Z6</accession>
<dbReference type="EMBL" id="VWXL01000055">
    <property type="protein sequence ID" value="MVB11387.1"/>
    <property type="molecule type" value="Genomic_DNA"/>
</dbReference>
<evidence type="ECO:0000256" key="1">
    <source>
        <dbReference type="SAM" id="MobiDB-lite"/>
    </source>
</evidence>
<evidence type="ECO:0000313" key="2">
    <source>
        <dbReference type="EMBL" id="MVB11387.1"/>
    </source>
</evidence>
<feature type="region of interest" description="Disordered" evidence="1">
    <location>
        <begin position="77"/>
        <end position="99"/>
    </location>
</feature>
<name>A0A6N8I0Z6_9FIRM</name>
<reference evidence="2 3" key="1">
    <citation type="submission" date="2019-09" db="EMBL/GenBank/DDBJ databases">
        <title>Genome sequence of Clostridium sp. EA1.</title>
        <authorList>
            <person name="Poehlein A."/>
            <person name="Bengelsdorf F.R."/>
            <person name="Daniel R."/>
        </authorList>
    </citation>
    <scope>NUCLEOTIDE SEQUENCE [LARGE SCALE GENOMIC DNA]</scope>
    <source>
        <strain evidence="2 3">EA1</strain>
    </source>
</reference>
<evidence type="ECO:0008006" key="4">
    <source>
        <dbReference type="Google" id="ProtNLM"/>
    </source>
</evidence>
<evidence type="ECO:0000313" key="3">
    <source>
        <dbReference type="Proteomes" id="UP000469440"/>
    </source>
</evidence>